<dbReference type="Proteomes" id="UP000515871">
    <property type="component" value="Chromosome"/>
</dbReference>
<sequence length="388" mass="41995">MSDTTVVVAHPSADVYGSDLQLLVTVESLVESGARVLVALPSTGPLTNELERRGAEVLTMRFPVLRKSALHPLRFARLVAEAMMALPRSIALLRRTDAQFLLVNTITIPWWLVAGRWVRLPTIGHVHEAEEDGSRLFRTLLALPNLFATKLIVNSQCSARALTSVVPSLRHRVEVVYNGVPGPPDTPSPVRTRTHETPLSLAVVGRLSPRKGIDVALEATAEVARSGVDVSLDVYGSAFEGYEWFAEQLHDRANEGDLVGRVTFHGYVNPVWPALARADVVLVPSRVEPFGNTAVEALLARRPLVASSTQGLAEIVTHRAGGLLAVPGDPTSLAEQILVVASNPSLARQLADTGHADALDRFGAERYRRQIRAAIGVPDHPDELDQPS</sequence>
<evidence type="ECO:0000259" key="4">
    <source>
        <dbReference type="Pfam" id="PF13439"/>
    </source>
</evidence>
<protein>
    <submittedName>
        <fullName evidence="5">Glycosyltransferase family 4 protein</fullName>
    </submittedName>
</protein>
<evidence type="ECO:0000259" key="3">
    <source>
        <dbReference type="Pfam" id="PF00534"/>
    </source>
</evidence>
<feature type="domain" description="Glycosyl transferase family 1" evidence="3">
    <location>
        <begin position="195"/>
        <end position="354"/>
    </location>
</feature>
<dbReference type="Pfam" id="PF13439">
    <property type="entry name" value="Glyco_transf_4"/>
    <property type="match status" value="1"/>
</dbReference>
<dbReference type="PANTHER" id="PTHR12526:SF510">
    <property type="entry name" value="D-INOSITOL 3-PHOSPHATE GLYCOSYLTRANSFERASE"/>
    <property type="match status" value="1"/>
</dbReference>
<dbReference type="Pfam" id="PF00534">
    <property type="entry name" value="Glycos_transf_1"/>
    <property type="match status" value="1"/>
</dbReference>
<evidence type="ECO:0000313" key="5">
    <source>
        <dbReference type="EMBL" id="QNL94991.1"/>
    </source>
</evidence>
<dbReference type="CDD" id="cd03801">
    <property type="entry name" value="GT4_PimA-like"/>
    <property type="match status" value="1"/>
</dbReference>
<dbReference type="RefSeq" id="WP_154595701.1">
    <property type="nucleotide sequence ID" value="NZ_CP060587.1"/>
</dbReference>
<dbReference type="SUPFAM" id="SSF53756">
    <property type="entry name" value="UDP-Glycosyltransferase/glycogen phosphorylase"/>
    <property type="match status" value="1"/>
</dbReference>
<evidence type="ECO:0000256" key="2">
    <source>
        <dbReference type="ARBA" id="ARBA00022679"/>
    </source>
</evidence>
<dbReference type="PANTHER" id="PTHR12526">
    <property type="entry name" value="GLYCOSYLTRANSFERASE"/>
    <property type="match status" value="1"/>
</dbReference>
<dbReference type="InterPro" id="IPR028098">
    <property type="entry name" value="Glyco_trans_4-like_N"/>
</dbReference>
<keyword evidence="6" id="KW-1185">Reference proteome</keyword>
<evidence type="ECO:0000313" key="6">
    <source>
        <dbReference type="Proteomes" id="UP000515871"/>
    </source>
</evidence>
<name>A0ABX6SVD0_9ACTN</name>
<evidence type="ECO:0000256" key="1">
    <source>
        <dbReference type="ARBA" id="ARBA00022676"/>
    </source>
</evidence>
<dbReference type="Gene3D" id="3.40.50.2000">
    <property type="entry name" value="Glycogen Phosphorylase B"/>
    <property type="match status" value="2"/>
</dbReference>
<keyword evidence="1" id="KW-0328">Glycosyltransferase</keyword>
<reference evidence="5 6" key="1">
    <citation type="submission" date="2020-08" db="EMBL/GenBank/DDBJ databases">
        <title>Novel species in genus Aeromicrobium.</title>
        <authorList>
            <person name="Zhang G."/>
        </authorList>
    </citation>
    <scope>NUCLEOTIDE SEQUENCE [LARGE SCALE GENOMIC DNA]</scope>
    <source>
        <strain evidence="6">zg-629</strain>
    </source>
</reference>
<organism evidence="5 6">
    <name type="scientific">Aeromicrobium senzhongii</name>
    <dbReference type="NCBI Taxonomy" id="2663859"/>
    <lineage>
        <taxon>Bacteria</taxon>
        <taxon>Bacillati</taxon>
        <taxon>Actinomycetota</taxon>
        <taxon>Actinomycetes</taxon>
        <taxon>Propionibacteriales</taxon>
        <taxon>Nocardioidaceae</taxon>
        <taxon>Aeromicrobium</taxon>
    </lineage>
</organism>
<dbReference type="InterPro" id="IPR001296">
    <property type="entry name" value="Glyco_trans_1"/>
</dbReference>
<dbReference type="EMBL" id="CP060587">
    <property type="protein sequence ID" value="QNL94991.1"/>
    <property type="molecule type" value="Genomic_DNA"/>
</dbReference>
<feature type="domain" description="Glycosyltransferase subfamily 4-like N-terminal" evidence="4">
    <location>
        <begin position="26"/>
        <end position="180"/>
    </location>
</feature>
<proteinExistence type="predicted"/>
<accession>A0ABX6SVD0</accession>
<gene>
    <name evidence="5" type="ORF">H9L21_03305</name>
</gene>
<keyword evidence="2" id="KW-0808">Transferase</keyword>